<keyword evidence="2" id="KW-1133">Transmembrane helix</keyword>
<evidence type="ECO:0000256" key="1">
    <source>
        <dbReference type="SAM" id="MobiDB-lite"/>
    </source>
</evidence>
<name>A0A9Q1QLQ5_9CARY</name>
<accession>A0A9Q1QLQ5</accession>
<keyword evidence="2" id="KW-0812">Transmembrane</keyword>
<dbReference type="EMBL" id="JAKOGI010000044">
    <property type="protein sequence ID" value="KAJ8446952.1"/>
    <property type="molecule type" value="Genomic_DNA"/>
</dbReference>
<keyword evidence="2" id="KW-0472">Membrane</keyword>
<keyword evidence="4" id="KW-1185">Reference proteome</keyword>
<feature type="region of interest" description="Disordered" evidence="1">
    <location>
        <begin position="70"/>
        <end position="93"/>
    </location>
</feature>
<dbReference type="Proteomes" id="UP001153076">
    <property type="component" value="Unassembled WGS sequence"/>
</dbReference>
<dbReference type="AlphaFoldDB" id="A0A9Q1QLQ5"/>
<dbReference type="SUPFAM" id="SSF54001">
    <property type="entry name" value="Cysteine proteinases"/>
    <property type="match status" value="1"/>
</dbReference>
<dbReference type="Gene3D" id="3.40.395.10">
    <property type="entry name" value="Adenoviral Proteinase, Chain A"/>
    <property type="match status" value="1"/>
</dbReference>
<gene>
    <name evidence="3" type="ORF">Cgig2_006580</name>
</gene>
<sequence>MWRITWRRRSRLTPLEFQTCVPLQNQMLCPPVRSYPESHSQSALCCKRARDFNPLTTSLVAGPVAAVGGDVAPHQQQRRTPSPARRVTVSPPKGGLHDKDVQKYLMCGGVSNIIAINMNSLVSVVPRNGPGDKAKEYCINGFAIENYSALLAERQRMFPKWYRHSLFAKTTKLIRATHYTFRVDLRRRCMCVYDSLPPSKVKDKHERKLCIDRAKVVVALAVMKTDIYTDALMWDLIHVECPQQDKFVPRLQLHILYAIGHDYGVFVMIFMDVLALAGQMMCFKQSDIRTLRDKTSLIGVPVCHAVNFQYMCVDYVVCHGGRRVGLWNTLPALCPTREAWTKV</sequence>
<evidence type="ECO:0000256" key="2">
    <source>
        <dbReference type="SAM" id="Phobius"/>
    </source>
</evidence>
<feature type="transmembrane region" description="Helical" evidence="2">
    <location>
        <begin position="263"/>
        <end position="283"/>
    </location>
</feature>
<comment type="caution">
    <text evidence="3">The sequence shown here is derived from an EMBL/GenBank/DDBJ whole genome shotgun (WGS) entry which is preliminary data.</text>
</comment>
<evidence type="ECO:0000313" key="4">
    <source>
        <dbReference type="Proteomes" id="UP001153076"/>
    </source>
</evidence>
<reference evidence="3" key="1">
    <citation type="submission" date="2022-04" db="EMBL/GenBank/DDBJ databases">
        <title>Carnegiea gigantea Genome sequencing and assembly v2.</title>
        <authorList>
            <person name="Copetti D."/>
            <person name="Sanderson M.J."/>
            <person name="Burquez A."/>
            <person name="Wojciechowski M.F."/>
        </authorList>
    </citation>
    <scope>NUCLEOTIDE SEQUENCE</scope>
    <source>
        <strain evidence="3">SGP5-SGP5p</strain>
        <tissue evidence="3">Aerial part</tissue>
    </source>
</reference>
<organism evidence="3 4">
    <name type="scientific">Carnegiea gigantea</name>
    <dbReference type="NCBI Taxonomy" id="171969"/>
    <lineage>
        <taxon>Eukaryota</taxon>
        <taxon>Viridiplantae</taxon>
        <taxon>Streptophyta</taxon>
        <taxon>Embryophyta</taxon>
        <taxon>Tracheophyta</taxon>
        <taxon>Spermatophyta</taxon>
        <taxon>Magnoliopsida</taxon>
        <taxon>eudicotyledons</taxon>
        <taxon>Gunneridae</taxon>
        <taxon>Pentapetalae</taxon>
        <taxon>Caryophyllales</taxon>
        <taxon>Cactineae</taxon>
        <taxon>Cactaceae</taxon>
        <taxon>Cactoideae</taxon>
        <taxon>Echinocereeae</taxon>
        <taxon>Carnegiea</taxon>
    </lineage>
</organism>
<dbReference type="InterPro" id="IPR038765">
    <property type="entry name" value="Papain-like_cys_pep_sf"/>
</dbReference>
<dbReference type="OrthoDB" id="1694156at2759"/>
<protein>
    <submittedName>
        <fullName evidence="3">Uncharacterized protein</fullName>
    </submittedName>
</protein>
<proteinExistence type="predicted"/>
<evidence type="ECO:0000313" key="3">
    <source>
        <dbReference type="EMBL" id="KAJ8446952.1"/>
    </source>
</evidence>